<reference evidence="1" key="1">
    <citation type="submission" date="2016-04" db="EMBL/GenBank/DDBJ databases">
        <authorList>
            <person name="Calderon-Fernandez G.M.Sr."/>
        </authorList>
    </citation>
    <scope>NUCLEOTIDE SEQUENCE</scope>
    <source>
        <strain evidence="1">Int1</strain>
        <tissue evidence="1">Integument</tissue>
    </source>
</reference>
<name>A0A170W9C0_TRIIF</name>
<sequence>MAAPGRIAELGKTKAKLLYASSLDNPMMCIFVKEYVTTLLLLKFCSRDQTAIKVKMRMEEGAREMVLASTYLPNDSPEPPPSEKLQNLAIHCRA</sequence>
<proteinExistence type="predicted"/>
<evidence type="ECO:0000313" key="1">
    <source>
        <dbReference type="EMBL" id="JAR97328.1"/>
    </source>
</evidence>
<organism evidence="1">
    <name type="scientific">Triatoma infestans</name>
    <name type="common">Assassin bug</name>
    <dbReference type="NCBI Taxonomy" id="30076"/>
    <lineage>
        <taxon>Eukaryota</taxon>
        <taxon>Metazoa</taxon>
        <taxon>Ecdysozoa</taxon>
        <taxon>Arthropoda</taxon>
        <taxon>Hexapoda</taxon>
        <taxon>Insecta</taxon>
        <taxon>Pterygota</taxon>
        <taxon>Neoptera</taxon>
        <taxon>Paraneoptera</taxon>
        <taxon>Hemiptera</taxon>
        <taxon>Heteroptera</taxon>
        <taxon>Panheteroptera</taxon>
        <taxon>Cimicomorpha</taxon>
        <taxon>Reduviidae</taxon>
        <taxon>Triatominae</taxon>
        <taxon>Triatoma</taxon>
    </lineage>
</organism>
<dbReference type="EMBL" id="GEMB01005996">
    <property type="protein sequence ID" value="JAR97328.1"/>
    <property type="molecule type" value="Transcribed_RNA"/>
</dbReference>
<feature type="non-terminal residue" evidence="1">
    <location>
        <position position="94"/>
    </location>
</feature>
<accession>A0A170W9C0</accession>
<protein>
    <submittedName>
        <fullName evidence="1">Lian-aa1 retrotransposon protein</fullName>
    </submittedName>
</protein>
<dbReference type="AlphaFoldDB" id="A0A170W9C0"/>
<reference evidence="1" key="2">
    <citation type="journal article" date="2017" name="J. Med. Entomol.">
        <title>Transcriptome Analysis of the Triatoma infestans (Hemiptera: Reduviidae) Integument.</title>
        <authorList>
            <person name="Calderon-Fernandez G.M."/>
            <person name="Moriconi D.E."/>
            <person name="Dulbecco A.B."/>
            <person name="Juarez M.P."/>
        </authorList>
    </citation>
    <scope>NUCLEOTIDE SEQUENCE</scope>
    <source>
        <strain evidence="1">Int1</strain>
        <tissue evidence="1">Integument</tissue>
    </source>
</reference>